<evidence type="ECO:0000259" key="1">
    <source>
        <dbReference type="PROSITE" id="PS51819"/>
    </source>
</evidence>
<dbReference type="Proteomes" id="UP001206067">
    <property type="component" value="Unassembled WGS sequence"/>
</dbReference>
<gene>
    <name evidence="2" type="ORF">NSO95_14785</name>
</gene>
<protein>
    <submittedName>
        <fullName evidence="2">VOC family protein</fullName>
    </submittedName>
</protein>
<evidence type="ECO:0000313" key="2">
    <source>
        <dbReference type="EMBL" id="MCR2835211.1"/>
    </source>
</evidence>
<evidence type="ECO:0000313" key="3">
    <source>
        <dbReference type="Proteomes" id="UP001206067"/>
    </source>
</evidence>
<accession>A0ABT1XU51</accession>
<dbReference type="RefSeq" id="WP_257597101.1">
    <property type="nucleotide sequence ID" value="NZ_JANKHH010000008.1"/>
</dbReference>
<sequence>MTLATSKPVTFVGTADRTPAKAFYSETLGLTQLSEDDFAVVYDLDGTMMRLTDIAGHTPSPHTILGWVVDDIAATMAELHARGVEFQIYEGFGQREDGVWQPPGGGPQIAWFLDPDGNNLSLTQF</sequence>
<dbReference type="EMBL" id="JANKHH010000008">
    <property type="protein sequence ID" value="MCR2835211.1"/>
    <property type="molecule type" value="Genomic_DNA"/>
</dbReference>
<dbReference type="SUPFAM" id="SSF54593">
    <property type="entry name" value="Glyoxalase/Bleomycin resistance protein/Dihydroxybiphenyl dioxygenase"/>
    <property type="match status" value="1"/>
</dbReference>
<dbReference type="InterPro" id="IPR029068">
    <property type="entry name" value="Glyas_Bleomycin-R_OHBP_Dase"/>
</dbReference>
<proteinExistence type="predicted"/>
<name>A0ABT1XU51_9SPHN</name>
<dbReference type="PROSITE" id="PS51819">
    <property type="entry name" value="VOC"/>
    <property type="match status" value="1"/>
</dbReference>
<keyword evidence="3" id="KW-1185">Reference proteome</keyword>
<dbReference type="Pfam" id="PF00903">
    <property type="entry name" value="Glyoxalase"/>
    <property type="match status" value="1"/>
</dbReference>
<dbReference type="InterPro" id="IPR004360">
    <property type="entry name" value="Glyas_Fos-R_dOase_dom"/>
</dbReference>
<feature type="domain" description="VOC" evidence="1">
    <location>
        <begin position="5"/>
        <end position="125"/>
    </location>
</feature>
<organism evidence="2 3">
    <name type="scientific">Parerythrobacter lacustris</name>
    <dbReference type="NCBI Taxonomy" id="2969984"/>
    <lineage>
        <taxon>Bacteria</taxon>
        <taxon>Pseudomonadati</taxon>
        <taxon>Pseudomonadota</taxon>
        <taxon>Alphaproteobacteria</taxon>
        <taxon>Sphingomonadales</taxon>
        <taxon>Erythrobacteraceae</taxon>
        <taxon>Parerythrobacter</taxon>
    </lineage>
</organism>
<dbReference type="Gene3D" id="3.10.180.10">
    <property type="entry name" value="2,3-Dihydroxybiphenyl 1,2-Dioxygenase, domain 1"/>
    <property type="match status" value="1"/>
</dbReference>
<reference evidence="2 3" key="1">
    <citation type="submission" date="2022-08" db="EMBL/GenBank/DDBJ databases">
        <title>Polyphasic taxonomy analysis of Qipengyuania sp.RS5-5.</title>
        <authorList>
            <person name="Xamxidin M."/>
            <person name="Wu M."/>
        </authorList>
    </citation>
    <scope>NUCLEOTIDE SEQUENCE [LARGE SCALE GENOMIC DNA]</scope>
    <source>
        <strain evidence="2 3">RS5-5</strain>
    </source>
</reference>
<dbReference type="InterPro" id="IPR037523">
    <property type="entry name" value="VOC_core"/>
</dbReference>
<comment type="caution">
    <text evidence="2">The sequence shown here is derived from an EMBL/GenBank/DDBJ whole genome shotgun (WGS) entry which is preliminary data.</text>
</comment>